<dbReference type="PANTHER" id="PTHR11092:SF0">
    <property type="entry name" value="EPIMERASE FAMILY PROTEIN SDR39U1"/>
    <property type="match status" value="1"/>
</dbReference>
<evidence type="ECO:0000313" key="4">
    <source>
        <dbReference type="EMBL" id="SEH14018.1"/>
    </source>
</evidence>
<dbReference type="SUPFAM" id="SSF51735">
    <property type="entry name" value="NAD(P)-binding Rossmann-fold domains"/>
    <property type="match status" value="1"/>
</dbReference>
<dbReference type="Gene3D" id="3.40.50.720">
    <property type="entry name" value="NAD(P)-binding Rossmann-like Domain"/>
    <property type="match status" value="1"/>
</dbReference>
<proteinExistence type="inferred from homology"/>
<dbReference type="OrthoDB" id="9801773at2"/>
<evidence type="ECO:0000259" key="2">
    <source>
        <dbReference type="Pfam" id="PF01370"/>
    </source>
</evidence>
<gene>
    <name evidence="4" type="ORF">SAMN02745716_1457</name>
</gene>
<accession>A0A1H6FV51</accession>
<protein>
    <recommendedName>
        <fullName evidence="6">TIGR01777 family protein</fullName>
    </recommendedName>
</protein>
<dbReference type="InterPro" id="IPR013549">
    <property type="entry name" value="DUF1731"/>
</dbReference>
<organism evidence="4 5">
    <name type="scientific">Thermoleophilum album</name>
    <dbReference type="NCBI Taxonomy" id="29539"/>
    <lineage>
        <taxon>Bacteria</taxon>
        <taxon>Bacillati</taxon>
        <taxon>Actinomycetota</taxon>
        <taxon>Thermoleophilia</taxon>
        <taxon>Thermoleophilales</taxon>
        <taxon>Thermoleophilaceae</taxon>
        <taxon>Thermoleophilum</taxon>
    </lineage>
</organism>
<reference evidence="5" key="1">
    <citation type="submission" date="2016-10" db="EMBL/GenBank/DDBJ databases">
        <authorList>
            <person name="Varghese N."/>
            <person name="Submissions S."/>
        </authorList>
    </citation>
    <scope>NUCLEOTIDE SEQUENCE [LARGE SCALE GENOMIC DNA]</scope>
    <source>
        <strain evidence="5">ATCC 35263</strain>
    </source>
</reference>
<feature type="domain" description="DUF1731" evidence="3">
    <location>
        <begin position="253"/>
        <end position="300"/>
    </location>
</feature>
<evidence type="ECO:0000256" key="1">
    <source>
        <dbReference type="ARBA" id="ARBA00009353"/>
    </source>
</evidence>
<dbReference type="Pfam" id="PF01370">
    <property type="entry name" value="Epimerase"/>
    <property type="match status" value="1"/>
</dbReference>
<dbReference type="Proteomes" id="UP000222056">
    <property type="component" value="Unassembled WGS sequence"/>
</dbReference>
<dbReference type="PANTHER" id="PTHR11092">
    <property type="entry name" value="SUGAR NUCLEOTIDE EPIMERASE RELATED"/>
    <property type="match status" value="1"/>
</dbReference>
<feature type="domain" description="NAD-dependent epimerase/dehydratase" evidence="2">
    <location>
        <begin position="3"/>
        <end position="214"/>
    </location>
</feature>
<dbReference type="STRING" id="29539.SAMN02745716_1457"/>
<comment type="similarity">
    <text evidence="1">Belongs to the NAD(P)-dependent epimerase/dehydratase family. SDR39U1 subfamily.</text>
</comment>
<sequence length="302" mass="32586">MRVLITGASGTIGSALANELIAGGHTVLGLSRNPAQAARKLPAVDWHAWQPPQPPPERALAGCDAVVNLIGERIDQRLTGAAKERIRRSRVDATRALVDAIAALPENDRPRALISQSAVGYYGDRGDEELDEQSTPGSDFLAQVCVEWEAAARQASAHGLRVAVLRTGLVLSKNSGLLARLVPIFKLGLGGKIGSGRQWMPWIHLADELGLLRWLVEGAGEGTFNATAPNPVRNAEFTRTLARVLRRPALLPVPRFALDLAFGRELAAALVSSQRALPKRALEGGYRFRFERLDAALSDLLR</sequence>
<dbReference type="EMBL" id="FNWJ01000002">
    <property type="protein sequence ID" value="SEH14018.1"/>
    <property type="molecule type" value="Genomic_DNA"/>
</dbReference>
<evidence type="ECO:0000313" key="5">
    <source>
        <dbReference type="Proteomes" id="UP000222056"/>
    </source>
</evidence>
<dbReference type="InterPro" id="IPR036291">
    <property type="entry name" value="NAD(P)-bd_dom_sf"/>
</dbReference>
<evidence type="ECO:0000259" key="3">
    <source>
        <dbReference type="Pfam" id="PF08338"/>
    </source>
</evidence>
<keyword evidence="5" id="KW-1185">Reference proteome</keyword>
<dbReference type="Pfam" id="PF08338">
    <property type="entry name" value="DUF1731"/>
    <property type="match status" value="1"/>
</dbReference>
<evidence type="ECO:0008006" key="6">
    <source>
        <dbReference type="Google" id="ProtNLM"/>
    </source>
</evidence>
<dbReference type="AlphaFoldDB" id="A0A1H6FV51"/>
<dbReference type="CDD" id="cd05242">
    <property type="entry name" value="SDR_a8"/>
    <property type="match status" value="1"/>
</dbReference>
<dbReference type="RefSeq" id="WP_093117743.1">
    <property type="nucleotide sequence ID" value="NZ_FNWJ01000002.1"/>
</dbReference>
<dbReference type="NCBIfam" id="TIGR01777">
    <property type="entry name" value="yfcH"/>
    <property type="match status" value="1"/>
</dbReference>
<name>A0A1H6FV51_THEAL</name>
<dbReference type="InterPro" id="IPR001509">
    <property type="entry name" value="Epimerase_deHydtase"/>
</dbReference>
<dbReference type="InterPro" id="IPR010099">
    <property type="entry name" value="SDR39U1"/>
</dbReference>